<accession>N1QZ47</accession>
<proteinExistence type="predicted"/>
<dbReference type="PANTHER" id="PTHR32098">
    <property type="entry name" value="LYCOPENE BETA/EPSILON CYCLASE PROTEIN"/>
    <property type="match status" value="1"/>
</dbReference>
<name>N1QZ47_AEGTA</name>
<dbReference type="EnsemblPlants" id="EMT14375">
    <property type="protein sequence ID" value="EMT14375"/>
    <property type="gene ID" value="F775_02093"/>
</dbReference>
<organism evidence="1">
    <name type="scientific">Aegilops tauschii</name>
    <name type="common">Tausch's goatgrass</name>
    <name type="synonym">Aegilops squarrosa</name>
    <dbReference type="NCBI Taxonomy" id="37682"/>
    <lineage>
        <taxon>Eukaryota</taxon>
        <taxon>Viridiplantae</taxon>
        <taxon>Streptophyta</taxon>
        <taxon>Embryophyta</taxon>
        <taxon>Tracheophyta</taxon>
        <taxon>Spermatophyta</taxon>
        <taxon>Magnoliopsida</taxon>
        <taxon>Liliopsida</taxon>
        <taxon>Poales</taxon>
        <taxon>Poaceae</taxon>
        <taxon>BOP clade</taxon>
        <taxon>Pooideae</taxon>
        <taxon>Triticodae</taxon>
        <taxon>Triticeae</taxon>
        <taxon>Triticinae</taxon>
        <taxon>Aegilops</taxon>
    </lineage>
</organism>
<protein>
    <submittedName>
        <fullName evidence="1">Uncharacterized protein</fullName>
    </submittedName>
</protein>
<reference evidence="1" key="1">
    <citation type="submission" date="2015-06" db="UniProtKB">
        <authorList>
            <consortium name="EnsemblPlants"/>
        </authorList>
    </citation>
    <scope>IDENTIFICATION</scope>
</reference>
<evidence type="ECO:0000313" key="1">
    <source>
        <dbReference type="EnsemblPlants" id="EMT14375"/>
    </source>
</evidence>
<dbReference type="ExpressionAtlas" id="N1QZ47">
    <property type="expression patterns" value="baseline"/>
</dbReference>
<dbReference type="AlphaFoldDB" id="N1QZ47"/>
<sequence>MPLPTLLLLPLSTPPLPRARPCHGGRLTLKPLGCRRGTVRVRASSETTEPPPPSRTQMIMDKISSAGDEVGGAGGAYSYDALKRLDQICSSICSAPQQVSPSSSSKAPPQIVTRVQGPAPAADADLGAETFDVLVCGGTLGIFIATALSYRGLRVGIIERNAVKGREQEWNISRKELMEIVQVGILSEAEAEQVVTSDFNPNRCGFEVRVPKAGGTACARGFEKNTTSDVIFSSSSVKSVGDSGGSVQLFWEAFPAGSGPTDRTTYMFTYVDPQFGCPKLEELLEMFWDLMPGYQDTVLDNLDIRRVIYGIFPTYRDSPLPAAFDRILQVGDASGIQSPVSFGGFGSLTRHLGRLSNGVYEAVSGDFLDTQSLKLLNPYMPNLSASWLFQRAMSTRPGTDILPTFINELLFANFQSMQKLGDSVLRPFLQDVIQFGPLVKTLGLVMISRPQILPEIFKQVGVGVILNWSGHFVMLGHYTFLSSFVGPAVRPWVKSLAPRDRYRWERYLEAWEYGAGLDYRQEE</sequence>
<dbReference type="PANTHER" id="PTHR32098:SF5">
    <property type="entry name" value="LYCOPENE BETA_EPSILON CYCLASE PROTEIN"/>
    <property type="match status" value="1"/>
</dbReference>